<evidence type="ECO:0000256" key="3">
    <source>
        <dbReference type="ARBA" id="ARBA00004729"/>
    </source>
</evidence>
<dbReference type="EC" id="4.2.1.33" evidence="6"/>
<name>A0A937CU59_9BURK</name>
<dbReference type="InterPro" id="IPR000573">
    <property type="entry name" value="AconitaseA/IPMdHydase_ssu_swvl"/>
</dbReference>
<dbReference type="PANTHER" id="PTHR43345:SF5">
    <property type="entry name" value="3-ISOPROPYLMALATE DEHYDRATASE SMALL SUBUNIT"/>
    <property type="match status" value="1"/>
</dbReference>
<accession>A0A937CU59</accession>
<comment type="caution">
    <text evidence="12">The sequence shown here is derived from an EMBL/GenBank/DDBJ whole genome shotgun (WGS) entry which is preliminary data.</text>
</comment>
<organism evidence="12 13">
    <name type="scientific">Ramlibacter monticola</name>
    <dbReference type="NCBI Taxonomy" id="1926872"/>
    <lineage>
        <taxon>Bacteria</taxon>
        <taxon>Pseudomonadati</taxon>
        <taxon>Pseudomonadota</taxon>
        <taxon>Betaproteobacteria</taxon>
        <taxon>Burkholderiales</taxon>
        <taxon>Comamonadaceae</taxon>
        <taxon>Ramlibacter</taxon>
    </lineage>
</organism>
<dbReference type="NCBIfam" id="TIGR00171">
    <property type="entry name" value="leuD"/>
    <property type="match status" value="1"/>
</dbReference>
<evidence type="ECO:0000256" key="2">
    <source>
        <dbReference type="ARBA" id="ARBA00002695"/>
    </source>
</evidence>
<evidence type="ECO:0000256" key="4">
    <source>
        <dbReference type="ARBA" id="ARBA00009845"/>
    </source>
</evidence>
<comment type="function">
    <text evidence="2">Catalyzes the isomerization between 2-isopropylmalate and 3-isopropylmalate, via the formation of 2-isopropylmaleate.</text>
</comment>
<comment type="catalytic activity">
    <reaction evidence="1">
        <text>(2R,3S)-3-isopropylmalate = (2S)-2-isopropylmalate</text>
        <dbReference type="Rhea" id="RHEA:32287"/>
        <dbReference type="ChEBI" id="CHEBI:1178"/>
        <dbReference type="ChEBI" id="CHEBI:35121"/>
        <dbReference type="EC" id="4.2.1.33"/>
    </reaction>
</comment>
<dbReference type="EMBL" id="JAEQNE010000003">
    <property type="protein sequence ID" value="MBL0392284.1"/>
    <property type="molecule type" value="Genomic_DNA"/>
</dbReference>
<comment type="subunit">
    <text evidence="5">Heterodimer of LeuC and LeuD.</text>
</comment>
<dbReference type="InterPro" id="IPR004431">
    <property type="entry name" value="3-IsopropMal_deHydase_ssu"/>
</dbReference>
<keyword evidence="8" id="KW-0028">Amino-acid biosynthesis</keyword>
<evidence type="ECO:0000256" key="6">
    <source>
        <dbReference type="ARBA" id="ARBA00011998"/>
    </source>
</evidence>
<dbReference type="SUPFAM" id="SSF52016">
    <property type="entry name" value="LeuD/IlvD-like"/>
    <property type="match status" value="1"/>
</dbReference>
<evidence type="ECO:0000256" key="7">
    <source>
        <dbReference type="ARBA" id="ARBA00022430"/>
    </source>
</evidence>
<dbReference type="AlphaFoldDB" id="A0A937CU59"/>
<dbReference type="InterPro" id="IPR015928">
    <property type="entry name" value="Aconitase/3IPM_dehydase_swvl"/>
</dbReference>
<reference evidence="12 13" key="1">
    <citation type="journal article" date="2017" name="Int. J. Syst. Evol. Microbiol.">
        <title>Ramlibacter monticola sp. nov., isolated from forest soil.</title>
        <authorList>
            <person name="Chaudhary D.K."/>
            <person name="Kim J."/>
        </authorList>
    </citation>
    <scope>NUCLEOTIDE SEQUENCE [LARGE SCALE GENOMIC DNA]</scope>
    <source>
        <strain evidence="12 13">KACC 19175</strain>
    </source>
</reference>
<dbReference type="NCBIfam" id="NF002458">
    <property type="entry name" value="PRK01641.1"/>
    <property type="match status" value="1"/>
</dbReference>
<evidence type="ECO:0000313" key="12">
    <source>
        <dbReference type="EMBL" id="MBL0392284.1"/>
    </source>
</evidence>
<dbReference type="Gene3D" id="3.20.19.10">
    <property type="entry name" value="Aconitase, domain 4"/>
    <property type="match status" value="1"/>
</dbReference>
<evidence type="ECO:0000256" key="1">
    <source>
        <dbReference type="ARBA" id="ARBA00000491"/>
    </source>
</evidence>
<dbReference type="InterPro" id="IPR033940">
    <property type="entry name" value="IPMI_Swivel"/>
</dbReference>
<evidence type="ECO:0000256" key="8">
    <source>
        <dbReference type="ARBA" id="ARBA00022605"/>
    </source>
</evidence>
<evidence type="ECO:0000313" key="13">
    <source>
        <dbReference type="Proteomes" id="UP000599109"/>
    </source>
</evidence>
<evidence type="ECO:0000259" key="11">
    <source>
        <dbReference type="Pfam" id="PF00694"/>
    </source>
</evidence>
<keyword evidence="13" id="KW-1185">Reference proteome</keyword>
<dbReference type="Proteomes" id="UP000599109">
    <property type="component" value="Unassembled WGS sequence"/>
</dbReference>
<proteinExistence type="inferred from homology"/>
<dbReference type="RefSeq" id="WP_201674919.1">
    <property type="nucleotide sequence ID" value="NZ_JAEQNE010000003.1"/>
</dbReference>
<protein>
    <recommendedName>
        <fullName evidence="6">3-isopropylmalate dehydratase</fullName>
        <ecNumber evidence="6">4.2.1.33</ecNumber>
    </recommendedName>
</protein>
<keyword evidence="9 12" id="KW-0456">Lyase</keyword>
<sequence>MRQFEVVTAVAAPYPHANVDTDRIIRIERCARTPREEMGAWAFEMERFLADGAENPDFVFHRVPFRGAGILVAGENFGCGSSREMAVWAVAGLGIRCVIAPSFGEIFFGNCFQNGVLPIRLPVTTVQRLQRQLAEATTREDATLRIDLPRQRIAMPSGEEIAFEVEPLRKQALLEGLDAIGATLKNAAAIAAFQQRQRAERPWVWQA</sequence>
<dbReference type="GO" id="GO:0009316">
    <property type="term" value="C:3-isopropylmalate dehydratase complex"/>
    <property type="evidence" value="ECO:0007669"/>
    <property type="project" value="InterPro"/>
</dbReference>
<comment type="similarity">
    <text evidence="4">Belongs to the LeuD family. LeuD type 1 subfamily.</text>
</comment>
<dbReference type="CDD" id="cd01577">
    <property type="entry name" value="IPMI_Swivel"/>
    <property type="match status" value="1"/>
</dbReference>
<gene>
    <name evidence="12" type="primary">leuD</name>
    <name evidence="12" type="ORF">JJ685_14185</name>
</gene>
<evidence type="ECO:0000256" key="10">
    <source>
        <dbReference type="ARBA" id="ARBA00023304"/>
    </source>
</evidence>
<dbReference type="GO" id="GO:0009098">
    <property type="term" value="P:L-leucine biosynthetic process"/>
    <property type="evidence" value="ECO:0007669"/>
    <property type="project" value="UniProtKB-KW"/>
</dbReference>
<dbReference type="PANTHER" id="PTHR43345">
    <property type="entry name" value="3-ISOPROPYLMALATE DEHYDRATASE SMALL SUBUNIT 2-RELATED-RELATED"/>
    <property type="match status" value="1"/>
</dbReference>
<keyword evidence="7" id="KW-0432">Leucine biosynthesis</keyword>
<keyword evidence="10" id="KW-0100">Branched-chain amino acid biosynthesis</keyword>
<evidence type="ECO:0000256" key="9">
    <source>
        <dbReference type="ARBA" id="ARBA00023239"/>
    </source>
</evidence>
<dbReference type="GO" id="GO:0003861">
    <property type="term" value="F:3-isopropylmalate dehydratase activity"/>
    <property type="evidence" value="ECO:0007669"/>
    <property type="project" value="UniProtKB-EC"/>
</dbReference>
<evidence type="ECO:0000256" key="5">
    <source>
        <dbReference type="ARBA" id="ARBA00011271"/>
    </source>
</evidence>
<dbReference type="Pfam" id="PF00694">
    <property type="entry name" value="Aconitase_C"/>
    <property type="match status" value="1"/>
</dbReference>
<dbReference type="InterPro" id="IPR050075">
    <property type="entry name" value="LeuD"/>
</dbReference>
<feature type="domain" description="Aconitase A/isopropylmalate dehydratase small subunit swivel" evidence="11">
    <location>
        <begin position="1"/>
        <end position="122"/>
    </location>
</feature>
<comment type="pathway">
    <text evidence="3">Amino-acid biosynthesis; L-leucine biosynthesis; L-leucine from 3-methyl-2-oxobutanoate: step 2/4.</text>
</comment>